<dbReference type="AlphaFoldDB" id="A0A2Z5ZDG7"/>
<evidence type="ECO:0000313" key="3">
    <source>
        <dbReference type="Proteomes" id="UP000270034"/>
    </source>
</evidence>
<dbReference type="EMBL" id="AP018515">
    <property type="protein sequence ID" value="BBC78561.1"/>
    <property type="molecule type" value="Genomic_DNA"/>
</dbReference>
<accession>A0A2Z5ZDG7</accession>
<dbReference type="InterPro" id="IPR023346">
    <property type="entry name" value="Lysozyme-like_dom_sf"/>
</dbReference>
<dbReference type="Proteomes" id="UP000270034">
    <property type="component" value="Chromosome"/>
</dbReference>
<dbReference type="KEGG" id="aot:AcetOri_orf00328"/>
<dbReference type="Pfam" id="PF13406">
    <property type="entry name" value="SLT_2"/>
    <property type="match status" value="1"/>
</dbReference>
<organism evidence="2 3">
    <name type="scientific">Acetobacter orientalis</name>
    <dbReference type="NCBI Taxonomy" id="146474"/>
    <lineage>
        <taxon>Bacteria</taxon>
        <taxon>Pseudomonadati</taxon>
        <taxon>Pseudomonadota</taxon>
        <taxon>Alphaproteobacteria</taxon>
        <taxon>Acetobacterales</taxon>
        <taxon>Acetobacteraceae</taxon>
        <taxon>Acetobacter</taxon>
    </lineage>
</organism>
<dbReference type="PANTHER" id="PTHR30163">
    <property type="entry name" value="MEMBRANE-BOUND LYTIC MUREIN TRANSGLYCOSYLASE B"/>
    <property type="match status" value="1"/>
</dbReference>
<proteinExistence type="predicted"/>
<dbReference type="InterPro" id="IPR031304">
    <property type="entry name" value="SLT_2"/>
</dbReference>
<reference evidence="2 3" key="1">
    <citation type="submission" date="2018-02" db="EMBL/GenBank/DDBJ databases">
        <title>Acetobacter orientalis genome.</title>
        <authorList>
            <person name="Nakashima N."/>
            <person name="Tamura T."/>
        </authorList>
    </citation>
    <scope>NUCLEOTIDE SEQUENCE [LARGE SCALE GENOMIC DNA]</scope>
    <source>
        <strain evidence="2 3">FAN1</strain>
    </source>
</reference>
<dbReference type="PANTHER" id="PTHR30163:SF8">
    <property type="entry name" value="LYTIC MUREIN TRANSGLYCOSYLASE"/>
    <property type="match status" value="1"/>
</dbReference>
<evidence type="ECO:0000259" key="1">
    <source>
        <dbReference type="Pfam" id="PF13406"/>
    </source>
</evidence>
<gene>
    <name evidence="2" type="ORF">AcetOrient_orf00328</name>
</gene>
<name>A0A2Z5ZDG7_9PROT</name>
<dbReference type="InterPro" id="IPR043426">
    <property type="entry name" value="MltB-like"/>
</dbReference>
<dbReference type="Gene3D" id="1.10.530.10">
    <property type="match status" value="1"/>
</dbReference>
<dbReference type="GO" id="GO:0009253">
    <property type="term" value="P:peptidoglycan catabolic process"/>
    <property type="evidence" value="ECO:0007669"/>
    <property type="project" value="TreeGrafter"/>
</dbReference>
<sequence>MRLPDTVTQAQIGRSVVKPVSYWASMGVRPVLGGQFANAGLDAAVIRPDGAGGEAYLVYHNFNVIRRYNPSDFYALGVGLLGSAVV</sequence>
<dbReference type="GO" id="GO:0008933">
    <property type="term" value="F:peptidoglycan lytic transglycosylase activity"/>
    <property type="evidence" value="ECO:0007669"/>
    <property type="project" value="TreeGrafter"/>
</dbReference>
<protein>
    <submittedName>
        <fullName evidence="2">Lytic transglycosylase</fullName>
    </submittedName>
</protein>
<evidence type="ECO:0000313" key="2">
    <source>
        <dbReference type="EMBL" id="BBC78561.1"/>
    </source>
</evidence>
<dbReference type="SUPFAM" id="SSF53955">
    <property type="entry name" value="Lysozyme-like"/>
    <property type="match status" value="1"/>
</dbReference>
<feature type="domain" description="Transglycosylase SLT" evidence="1">
    <location>
        <begin position="2"/>
        <end position="82"/>
    </location>
</feature>